<feature type="coiled-coil region" evidence="1">
    <location>
        <begin position="113"/>
        <end position="165"/>
    </location>
</feature>
<name>A0A7S4GNC8_OXYMA</name>
<gene>
    <name evidence="3" type="ORF">OMAR00294_LOCUS1600</name>
</gene>
<dbReference type="EMBL" id="HBJB01001884">
    <property type="protein sequence ID" value="CAE0842036.1"/>
    <property type="molecule type" value="Transcribed_RNA"/>
</dbReference>
<keyword evidence="2" id="KW-0732">Signal</keyword>
<feature type="signal peptide" evidence="2">
    <location>
        <begin position="1"/>
        <end position="15"/>
    </location>
</feature>
<keyword evidence="1" id="KW-0175">Coiled coil</keyword>
<accession>A0A7S4GNC8</accession>
<evidence type="ECO:0000256" key="1">
    <source>
        <dbReference type="SAM" id="Coils"/>
    </source>
</evidence>
<reference evidence="3" key="1">
    <citation type="submission" date="2021-01" db="EMBL/GenBank/DDBJ databases">
        <authorList>
            <person name="Corre E."/>
            <person name="Pelletier E."/>
            <person name="Niang G."/>
            <person name="Scheremetjew M."/>
            <person name="Finn R."/>
            <person name="Kale V."/>
            <person name="Holt S."/>
            <person name="Cochrane G."/>
            <person name="Meng A."/>
            <person name="Brown T."/>
            <person name="Cohen L."/>
        </authorList>
    </citation>
    <scope>NUCLEOTIDE SEQUENCE</scope>
    <source>
        <strain evidence="3">LB1974</strain>
    </source>
</reference>
<feature type="coiled-coil region" evidence="1">
    <location>
        <begin position="334"/>
        <end position="368"/>
    </location>
</feature>
<feature type="chain" id="PRO_5030672165" evidence="2">
    <location>
        <begin position="16"/>
        <end position="538"/>
    </location>
</feature>
<evidence type="ECO:0000313" key="3">
    <source>
        <dbReference type="EMBL" id="CAE0842036.1"/>
    </source>
</evidence>
<dbReference type="AlphaFoldDB" id="A0A7S4GNC8"/>
<organism evidence="3">
    <name type="scientific">Oxyrrhis marina</name>
    <name type="common">Dinoflagellate</name>
    <dbReference type="NCBI Taxonomy" id="2969"/>
    <lineage>
        <taxon>Eukaryota</taxon>
        <taxon>Sar</taxon>
        <taxon>Alveolata</taxon>
        <taxon>Dinophyceae</taxon>
        <taxon>Oxyrrhinales</taxon>
        <taxon>Oxyrrhinaceae</taxon>
        <taxon>Oxyrrhis</taxon>
    </lineage>
</organism>
<evidence type="ECO:0000256" key="2">
    <source>
        <dbReference type="SAM" id="SignalP"/>
    </source>
</evidence>
<sequence length="538" mass="58463">MFLKVLTSFAVLTEARLLEVRQHAQVSSDGVVSLAKQQAGYWRASKAAMSALSAKAMAAQDSMDAKVTQMITTQQSADESCHSSLYRFQNALNHLHFQLNMSYSVETTLVEQITAEEAIIKDLEERINTKHAEFEERLKECAEAKAEACRQYAMYSAELKELQELGSSPITPISMFQSVLKQASRKSTSRQLELLGVGSGTTASLAARRLVAASRTVQACVAKTGLKKLSALQLEQDPTTTTLAPTTIEAHETVGAQESDRQYDNVVTFSPEQCEEERAALEEQWRKSFLVIEDLVEETGAACHDTTCEDAVEEERATEMPPLNTERAERIEEVRQAQIALVNEKEKLDDLESAVTKLEQVTRETEDTCQNEELGSEYLEAVRTLVKSMKNCPGLTGAVFEIPAFRKTVDLGVSLLSDTDEATDAKLEQACKDAADAGDEDTIRAAKQSELDQRTISGLPETNTEAMSIVGLCPACAGDTHSAAVTGHKRKCFRAGGVINSTEVSSDCLGANVVAVCVVDLSLADHNAAKTTVAPPAP</sequence>
<proteinExistence type="predicted"/>
<protein>
    <submittedName>
        <fullName evidence="3">Uncharacterized protein</fullName>
    </submittedName>
</protein>